<feature type="transmembrane region" description="Helical" evidence="1">
    <location>
        <begin position="266"/>
        <end position="284"/>
    </location>
</feature>
<reference evidence="2 3" key="2">
    <citation type="journal article" date="2014" name="BMC Genomics">
        <title>An improved genome of the model marine alga Ostreococcus tauri unfolds by assessing Illumina de novo assemblies.</title>
        <authorList>
            <person name="Blanc-Mathieu R."/>
            <person name="Verhelst B."/>
            <person name="Derelle E."/>
            <person name="Rombauts S."/>
            <person name="Bouget F.Y."/>
            <person name="Carre I."/>
            <person name="Chateau A."/>
            <person name="Eyre-Walker A."/>
            <person name="Grimsley N."/>
            <person name="Moreau H."/>
            <person name="Piegu B."/>
            <person name="Rivals E."/>
            <person name="Schackwitz W."/>
            <person name="Van de Peer Y."/>
            <person name="Piganeau G."/>
        </authorList>
    </citation>
    <scope>NUCLEOTIDE SEQUENCE [LARGE SCALE GENOMIC DNA]</scope>
    <source>
        <strain evidence="3">OTTH 0595 / CCAP 157/2 / RCC745</strain>
    </source>
</reference>
<organism evidence="2 3">
    <name type="scientific">Ostreococcus tauri</name>
    <name type="common">Marine green alga</name>
    <dbReference type="NCBI Taxonomy" id="70448"/>
    <lineage>
        <taxon>Eukaryota</taxon>
        <taxon>Viridiplantae</taxon>
        <taxon>Chlorophyta</taxon>
        <taxon>Mamiellophyceae</taxon>
        <taxon>Mamiellales</taxon>
        <taxon>Bathycoccaceae</taxon>
        <taxon>Ostreococcus</taxon>
    </lineage>
</organism>
<feature type="transmembrane region" description="Helical" evidence="1">
    <location>
        <begin position="228"/>
        <end position="246"/>
    </location>
</feature>
<dbReference type="RefSeq" id="XP_022840353.1">
    <property type="nucleotide sequence ID" value="XM_022985557.1"/>
</dbReference>
<reference evidence="3" key="1">
    <citation type="journal article" date="2006" name="Proc. Natl. Acad. Sci. U.S.A.">
        <title>Genome analysis of the smallest free-living eukaryote Ostreococcus tauri unveils many unique features.</title>
        <authorList>
            <person name="Derelle E."/>
            <person name="Ferraz C."/>
            <person name="Rombauts S."/>
            <person name="Rouze P."/>
            <person name="Worden A.Z."/>
            <person name="Robbens S."/>
            <person name="Partensky F."/>
            <person name="Degroeve S."/>
            <person name="Echeynie S."/>
            <person name="Cooke R."/>
            <person name="Saeys Y."/>
            <person name="Wuyts J."/>
            <person name="Jabbari K."/>
            <person name="Bowler C."/>
            <person name="Panaud O."/>
            <person name="Piegu B."/>
            <person name="Ball S.G."/>
            <person name="Ral J.-P."/>
            <person name="Bouget F.-Y."/>
            <person name="Piganeau G."/>
            <person name="De Baets B."/>
            <person name="Picard A."/>
            <person name="Delseny M."/>
            <person name="Demaille J."/>
            <person name="Van de Peer Y."/>
            <person name="Moreau H."/>
        </authorList>
    </citation>
    <scope>NUCLEOTIDE SEQUENCE [LARGE SCALE GENOMIC DNA]</scope>
    <source>
        <strain evidence="3">OTTH 0595 / CCAP 157/2 / RCC745</strain>
    </source>
</reference>
<accession>A0A096P8R6</accession>
<sequence length="326" mass="36416">MPRPSPVDPSSSSVDDDPLGAFDVGELRIRKPPPAWTTAAIVSSVLAWGGLAVHNLRALPRFDGVPPVSFDRVRASAKFIPRSALFALRVGTFLFGIFFVGYHMIYEERKKHTDGMEYLSDWTILLLFATEGALGLSMYRKEREEGDLNGLANALTIAYATTWTMNLVASAGAWFSFFAYPMCATLEGVDDYPKCYLEWYRLTEHAANIVVLFLEFLCGAMPIRRRDFGWPILFMEAYVLFSWFSFWRSGKVVYDMFAFSKGLESLAWHNGAFLGTTAAFFIALRLHQRKGYRTAPGVRAAGPFIVARVDGEGAGEADPLVDRPKT</sequence>
<dbReference type="OrthoDB" id="419711at2759"/>
<name>A0A096P8R6_OSTTA</name>
<dbReference type="InParanoid" id="A0A096P8R6"/>
<evidence type="ECO:0000313" key="2">
    <source>
        <dbReference type="EMBL" id="CEG00388.1"/>
    </source>
</evidence>
<evidence type="ECO:0000313" key="3">
    <source>
        <dbReference type="Proteomes" id="UP000009170"/>
    </source>
</evidence>
<keyword evidence="1" id="KW-1133">Transmembrane helix</keyword>
<evidence type="ECO:0000256" key="1">
    <source>
        <dbReference type="SAM" id="Phobius"/>
    </source>
</evidence>
<keyword evidence="1" id="KW-0472">Membrane</keyword>
<feature type="transmembrane region" description="Helical" evidence="1">
    <location>
        <begin position="122"/>
        <end position="139"/>
    </location>
</feature>
<feature type="transmembrane region" description="Helical" evidence="1">
    <location>
        <begin position="84"/>
        <end position="102"/>
    </location>
</feature>
<dbReference type="KEGG" id="ota:OT_ostta16g01800"/>
<keyword evidence="3" id="KW-1185">Reference proteome</keyword>
<protein>
    <submittedName>
        <fullName evidence="2">Cytochrome c oxidase, subunit VIa</fullName>
    </submittedName>
</protein>
<dbReference type="EMBL" id="CAID01000016">
    <property type="protein sequence ID" value="CEG00388.1"/>
    <property type="molecule type" value="Genomic_DNA"/>
</dbReference>
<comment type="caution">
    <text evidence="2">The sequence shown here is derived from an EMBL/GenBank/DDBJ whole genome shotgun (WGS) entry which is preliminary data.</text>
</comment>
<dbReference type="AlphaFoldDB" id="A0A096P8R6"/>
<feature type="transmembrane region" description="Helical" evidence="1">
    <location>
        <begin position="151"/>
        <end position="179"/>
    </location>
</feature>
<dbReference type="GeneID" id="9831077"/>
<proteinExistence type="predicted"/>
<keyword evidence="1" id="KW-0812">Transmembrane</keyword>
<dbReference type="Proteomes" id="UP000009170">
    <property type="component" value="Unassembled WGS sequence"/>
</dbReference>
<gene>
    <name evidence="2" type="ORF">OT_ostta16g01800</name>
</gene>